<evidence type="ECO:0000256" key="1">
    <source>
        <dbReference type="ARBA" id="ARBA00010923"/>
    </source>
</evidence>
<dbReference type="SUPFAM" id="SSF116734">
    <property type="entry name" value="DNA methylase specificity domain"/>
    <property type="match status" value="1"/>
</dbReference>
<sequence>MGYHQALLRPKSGKIHGEFLCHLLRHTEVNNHFAKLATGSTRFGLSLESIHKLPLFLPALEEQKRIAEILSAVDEQIESIRIGIQKYQKIEAGLTETLVDEPTLPFSDFVLIRPPLTNKPGNEEDAAFLPMECLSENGEITSFHHRKWSDIKQGFTRSIGWQRRG</sequence>
<dbReference type="Gene3D" id="3.90.220.20">
    <property type="entry name" value="DNA methylase specificity domains"/>
    <property type="match status" value="1"/>
</dbReference>
<name>A0ABT1WIJ0_9BURK</name>
<dbReference type="GO" id="GO:0004519">
    <property type="term" value="F:endonuclease activity"/>
    <property type="evidence" value="ECO:0007669"/>
    <property type="project" value="UniProtKB-KW"/>
</dbReference>
<reference evidence="5 6" key="1">
    <citation type="submission" date="2022-07" db="EMBL/GenBank/DDBJ databases">
        <authorList>
            <person name="Xamxidin M."/>
            <person name="Wu M."/>
        </authorList>
    </citation>
    <scope>NUCLEOTIDE SEQUENCE [LARGE SCALE GENOMIC DNA]</scope>
    <source>
        <strain evidence="5 6">NBRC 111650</strain>
    </source>
</reference>
<evidence type="ECO:0000256" key="3">
    <source>
        <dbReference type="ARBA" id="ARBA00023125"/>
    </source>
</evidence>
<dbReference type="Proteomes" id="UP001204142">
    <property type="component" value="Unassembled WGS sequence"/>
</dbReference>
<organism evidence="5 6">
    <name type="scientific">Limnobacter humi</name>
    <dbReference type="NCBI Taxonomy" id="1778671"/>
    <lineage>
        <taxon>Bacteria</taxon>
        <taxon>Pseudomonadati</taxon>
        <taxon>Pseudomonadota</taxon>
        <taxon>Betaproteobacteria</taxon>
        <taxon>Burkholderiales</taxon>
        <taxon>Burkholderiaceae</taxon>
        <taxon>Limnobacter</taxon>
    </lineage>
</organism>
<keyword evidence="5" id="KW-0255">Endonuclease</keyword>
<dbReference type="GO" id="GO:0016787">
    <property type="term" value="F:hydrolase activity"/>
    <property type="evidence" value="ECO:0007669"/>
    <property type="project" value="UniProtKB-KW"/>
</dbReference>
<dbReference type="InterPro" id="IPR000055">
    <property type="entry name" value="Restrct_endonuc_typeI_TRD"/>
</dbReference>
<evidence type="ECO:0000259" key="4">
    <source>
        <dbReference type="Pfam" id="PF01420"/>
    </source>
</evidence>
<comment type="similarity">
    <text evidence="1">Belongs to the type-I restriction system S methylase family.</text>
</comment>
<protein>
    <submittedName>
        <fullName evidence="5">Restriction endonuclease subunit S</fullName>
        <ecNumber evidence="5">3.1.21.-</ecNumber>
    </submittedName>
</protein>
<dbReference type="InterPro" id="IPR044946">
    <property type="entry name" value="Restrct_endonuc_typeI_TRD_sf"/>
</dbReference>
<dbReference type="PANTHER" id="PTHR30408:SF12">
    <property type="entry name" value="TYPE I RESTRICTION ENZYME MJAVIII SPECIFICITY SUBUNIT"/>
    <property type="match status" value="1"/>
</dbReference>
<dbReference type="Pfam" id="PF01420">
    <property type="entry name" value="Methylase_S"/>
    <property type="match status" value="1"/>
</dbReference>
<gene>
    <name evidence="5" type="ORF">NQT62_12875</name>
</gene>
<keyword evidence="5" id="KW-0540">Nuclease</keyword>
<dbReference type="EC" id="3.1.21.-" evidence="5"/>
<keyword evidence="5" id="KW-0378">Hydrolase</keyword>
<dbReference type="PANTHER" id="PTHR30408">
    <property type="entry name" value="TYPE-1 RESTRICTION ENZYME ECOKI SPECIFICITY PROTEIN"/>
    <property type="match status" value="1"/>
</dbReference>
<accession>A0ABT1WIJ0</accession>
<dbReference type="RefSeq" id="WP_256765193.1">
    <property type="nucleotide sequence ID" value="NZ_JANIGO010000004.1"/>
</dbReference>
<keyword evidence="6" id="KW-1185">Reference proteome</keyword>
<proteinExistence type="inferred from homology"/>
<evidence type="ECO:0000256" key="2">
    <source>
        <dbReference type="ARBA" id="ARBA00022747"/>
    </source>
</evidence>
<evidence type="ECO:0000313" key="6">
    <source>
        <dbReference type="Proteomes" id="UP001204142"/>
    </source>
</evidence>
<evidence type="ECO:0000313" key="5">
    <source>
        <dbReference type="EMBL" id="MCQ8897327.1"/>
    </source>
</evidence>
<dbReference type="Gene3D" id="1.10.287.1120">
    <property type="entry name" value="Bipartite methylase S protein"/>
    <property type="match status" value="1"/>
</dbReference>
<feature type="domain" description="Type I restriction modification DNA specificity" evidence="4">
    <location>
        <begin position="3"/>
        <end position="83"/>
    </location>
</feature>
<comment type="caution">
    <text evidence="5">The sequence shown here is derived from an EMBL/GenBank/DDBJ whole genome shotgun (WGS) entry which is preliminary data.</text>
</comment>
<dbReference type="EMBL" id="JANIGO010000004">
    <property type="protein sequence ID" value="MCQ8897327.1"/>
    <property type="molecule type" value="Genomic_DNA"/>
</dbReference>
<keyword evidence="2" id="KW-0680">Restriction system</keyword>
<keyword evidence="3" id="KW-0238">DNA-binding</keyword>
<dbReference type="InterPro" id="IPR052021">
    <property type="entry name" value="Type-I_RS_S_subunit"/>
</dbReference>